<evidence type="ECO:0000256" key="1">
    <source>
        <dbReference type="ARBA" id="ARBA00010040"/>
    </source>
</evidence>
<dbReference type="AlphaFoldDB" id="A0A6A4H7U7"/>
<evidence type="ECO:0000313" key="7">
    <source>
        <dbReference type="Proteomes" id="UP000799118"/>
    </source>
</evidence>
<evidence type="ECO:0000256" key="4">
    <source>
        <dbReference type="ARBA" id="ARBA00032829"/>
    </source>
</evidence>
<evidence type="ECO:0000256" key="2">
    <source>
        <dbReference type="ARBA" id="ARBA00022729"/>
    </source>
</evidence>
<keyword evidence="3" id="KW-0378">Hydrolase</keyword>
<reference evidence="6" key="1">
    <citation type="journal article" date="2019" name="Environ. Microbiol.">
        <title>Fungal ecological strategies reflected in gene transcription - a case study of two litter decomposers.</title>
        <authorList>
            <person name="Barbi F."/>
            <person name="Kohler A."/>
            <person name="Barry K."/>
            <person name="Baskaran P."/>
            <person name="Daum C."/>
            <person name="Fauchery L."/>
            <person name="Ihrmark K."/>
            <person name="Kuo A."/>
            <person name="LaButti K."/>
            <person name="Lipzen A."/>
            <person name="Morin E."/>
            <person name="Grigoriev I.V."/>
            <person name="Henrissat B."/>
            <person name="Lindahl B."/>
            <person name="Martin F."/>
        </authorList>
    </citation>
    <scope>NUCLEOTIDE SEQUENCE</scope>
    <source>
        <strain evidence="6">JB14</strain>
    </source>
</reference>
<evidence type="ECO:0000313" key="6">
    <source>
        <dbReference type="EMBL" id="KAE9393275.1"/>
    </source>
</evidence>
<proteinExistence type="inferred from homology"/>
<keyword evidence="7" id="KW-1185">Reference proteome</keyword>
<dbReference type="GO" id="GO:0006508">
    <property type="term" value="P:proteolysis"/>
    <property type="evidence" value="ECO:0007669"/>
    <property type="project" value="InterPro"/>
</dbReference>
<keyword evidence="2" id="KW-0732">Signal</keyword>
<dbReference type="InterPro" id="IPR029058">
    <property type="entry name" value="AB_hydrolase_fold"/>
</dbReference>
<dbReference type="InterPro" id="IPR043164">
    <property type="entry name" value="Ribosomal_uL10-like_insert_sf"/>
</dbReference>
<dbReference type="OrthoDB" id="416344at2759"/>
<name>A0A6A4H7U7_9AGAR</name>
<dbReference type="SUPFAM" id="SSF53474">
    <property type="entry name" value="alpha/beta-Hydrolases"/>
    <property type="match status" value="1"/>
</dbReference>
<dbReference type="PANTHER" id="PTHR42776:SF13">
    <property type="entry name" value="DIPEPTIDYL-PEPTIDASE 5"/>
    <property type="match status" value="1"/>
</dbReference>
<comment type="similarity">
    <text evidence="1">Belongs to the peptidase S9C family.</text>
</comment>
<dbReference type="Proteomes" id="UP000799118">
    <property type="component" value="Unassembled WGS sequence"/>
</dbReference>
<protein>
    <recommendedName>
        <fullName evidence="4">Dipeptidyl-peptidase V</fullName>
    </recommendedName>
</protein>
<organism evidence="6 7">
    <name type="scientific">Gymnopus androsaceus JB14</name>
    <dbReference type="NCBI Taxonomy" id="1447944"/>
    <lineage>
        <taxon>Eukaryota</taxon>
        <taxon>Fungi</taxon>
        <taxon>Dikarya</taxon>
        <taxon>Basidiomycota</taxon>
        <taxon>Agaricomycotina</taxon>
        <taxon>Agaricomycetes</taxon>
        <taxon>Agaricomycetidae</taxon>
        <taxon>Agaricales</taxon>
        <taxon>Marasmiineae</taxon>
        <taxon>Omphalotaceae</taxon>
        <taxon>Gymnopus</taxon>
    </lineage>
</organism>
<dbReference type="Gene3D" id="3.40.50.1820">
    <property type="entry name" value="alpha/beta hydrolase"/>
    <property type="match status" value="1"/>
</dbReference>
<gene>
    <name evidence="6" type="ORF">BT96DRAFT_999586</name>
</gene>
<dbReference type="InterPro" id="IPR001375">
    <property type="entry name" value="Peptidase_S9_cat"/>
</dbReference>
<dbReference type="EMBL" id="ML769576">
    <property type="protein sequence ID" value="KAE9393275.1"/>
    <property type="molecule type" value="Genomic_DNA"/>
</dbReference>
<dbReference type="Gene3D" id="3.90.105.20">
    <property type="match status" value="1"/>
</dbReference>
<dbReference type="Pfam" id="PF00326">
    <property type="entry name" value="Peptidase_S9"/>
    <property type="match status" value="1"/>
</dbReference>
<accession>A0A6A4H7U7</accession>
<evidence type="ECO:0000256" key="3">
    <source>
        <dbReference type="ARBA" id="ARBA00022801"/>
    </source>
</evidence>
<dbReference type="PANTHER" id="PTHR42776">
    <property type="entry name" value="SERINE PEPTIDASE S9 FAMILY MEMBER"/>
    <property type="match status" value="1"/>
</dbReference>
<evidence type="ECO:0000259" key="5">
    <source>
        <dbReference type="Pfam" id="PF00326"/>
    </source>
</evidence>
<dbReference type="GO" id="GO:0004252">
    <property type="term" value="F:serine-type endopeptidase activity"/>
    <property type="evidence" value="ECO:0007669"/>
    <property type="project" value="TreeGrafter"/>
</dbReference>
<sequence>MNRGVPTLQSAHKLCEKGKVLTAEQAQLLKLIGVRMVIEGPRLQDGDSGAAKDDEAMSEWRSSAHIILNLTSLTSSTCTSYAVSNCRLVGQVPLQSSPNPAVTAQKSFQFKEGSNVFMPKDLVELAWPGTGVSNHAGDLVLVPVSKYSFEDKENRKTIYIAPLESSVKPFELPVIIHSFVWPREAKAEAFWLTGNTIAHVVEGEGENKALDIYAIDVVYHPVTENSAGILNAESPVLLGSFPTSSATNFRYSTDGFLVFADSVYADGNLITVKEQDEAWENRGTSALVYDHTYERHWDHWVLPKSQALFSVRLTQGPDHKWTFGSEFVNLLAGTSHSSPVEPFGGTDDFDVSKQTVYIVDVAGGSKPRELTSSALKGQTHSPILNENADKAAWLELDKDGYESDSKNHHLRPQEGCEVTLTQKWDRSPDSLAVKGDFIYFTAGNHAKVKVLVLPIPATPEKSTTDPDLSPKYLTPVPIVEDGASSGLQTLYNGRVLISKSSFTSPNDVFLVRGLDDLQMQIAQTEGAAKFTGKVEQITNLTDLKEKKLSKGEEFWFKGAEDIDVQGWILKPKGWKEGEKKAHPVVLLIHVFAQQGYFVIAINPTGSSTFGQAFTDAISGDWGGKPFVDLQRDGNMCLILTRKYIYVSSAPIDADRAVAAGASWGGYAINWIQGHPEYNFGFKALVCHDGVFHTTYTGYATEELFFFNQDWHGRPWEKEAKELAEKYNPSNFVDKWSTPQLWIHGSKDYRLPETEGIGAFHAHQQLGIPSRLVIFPDENHWVLKHGNSLKWHHEVFRWFDEFVGEKN</sequence>
<feature type="domain" description="Peptidase S9 prolyl oligopeptidase catalytic" evidence="5">
    <location>
        <begin position="588"/>
        <end position="803"/>
    </location>
</feature>